<feature type="domain" description="Pyrrolo-quinoline quinone repeat" evidence="6">
    <location>
        <begin position="405"/>
        <end position="890"/>
    </location>
</feature>
<sequence length="918" mass="97566">MQKMQRNTALLVAVCLNAIFGIVLTVGGVWLITVGGSWYYALAGLALLLTAVLLHRRQSTGLWVYAALVFATLLWALWEAGLDWWPLAARGDVLFLLGLFMLTPWVTRPLVHRLRNTDEARRQYAPAVRRASLPLMASLLLFLVVGIASWFVDPHRVEGSLPTARAQVAADALGVPPGEWHAYGRTGHGQRYSPLSQITPDNVAQLEVAWHYETGDMRGQEGDPVETTFEVTPLKIGERLYLCTPHQSVIALDATTGEQVWRYDPQIKGELALQHLTCRGLSYYDPSKVAAAPAVAAAAAAATAGQGATSQPDAASAEPSAAVDPAAPDGAQPAEAPTAETPSVEAPEAATGLDVDGSREGSDNENVGREGDNGTGDTGAQAPTDQAGAAATTLEELDLPIAAEDSSTTAQCDAKLFMPTADGRIIALNPDDGTVCANFGGGTGQINLWANMPHADPGGYYSTSPVVVTQSLIIVGGTVLDNVSTTEPSGVIRAFDVNSGQLVWNWDPAKPNETEPLAPGETYVPTTPNSWSISSVDEALGMVYVPMGNAPPDQWGGERGEAADDYASAVVALDLATGKVRWHFQTVHHDLWDYDVPAQPSLIDLTVNGQTVPALVQPTKQGELFVLDRRNGEPILPVKEVAYPQGAAAGDRTAPTQPVSALSFDPVPLTGASMWGATMFDQLACRIEFQKLRYEGRYTPPSTEGTLVYPGNFGVFNWGGIAVDPERQVAFATPTYLAFIAKLIPREDDTTLYVQDEDRPQDSLPALNENFGAPFAVQLSAFTSALGLPCQEPPWGFIAGADLTTGKVAWLHKNGTVRDSSPIPLPFKMGVPNLGGPIMTAGGVAFLTSTLDYYVRGYDVTTGEELWKARLPAGGQATPMTYTGKDGRQYLLVVAGGHGSLGTKAGDDVIAYAIPSAQ</sequence>
<dbReference type="SMART" id="SM00564">
    <property type="entry name" value="PQQ"/>
    <property type="match status" value="5"/>
</dbReference>
<keyword evidence="5" id="KW-1133">Transmembrane helix</keyword>
<evidence type="ECO:0000313" key="7">
    <source>
        <dbReference type="EMBL" id="QAA93556.1"/>
    </source>
</evidence>
<keyword evidence="5" id="KW-0812">Transmembrane</keyword>
<keyword evidence="8" id="KW-1185">Reference proteome</keyword>
<feature type="compositionally biased region" description="Basic and acidic residues" evidence="4">
    <location>
        <begin position="356"/>
        <end position="372"/>
    </location>
</feature>
<dbReference type="SUPFAM" id="SSF50998">
    <property type="entry name" value="Quinoprotein alcohol dehydrogenase-like"/>
    <property type="match status" value="1"/>
</dbReference>
<dbReference type="Proteomes" id="UP000283474">
    <property type="component" value="Chromosome"/>
</dbReference>
<dbReference type="PANTHER" id="PTHR32303:SF4">
    <property type="entry name" value="QUINOPROTEIN GLUCOSE DEHYDROGENASE"/>
    <property type="match status" value="1"/>
</dbReference>
<feature type="region of interest" description="Disordered" evidence="4">
    <location>
        <begin position="309"/>
        <end position="385"/>
    </location>
</feature>
<feature type="transmembrane region" description="Helical" evidence="5">
    <location>
        <begin position="93"/>
        <end position="111"/>
    </location>
</feature>
<evidence type="ECO:0000256" key="1">
    <source>
        <dbReference type="ARBA" id="ARBA00001931"/>
    </source>
</evidence>
<evidence type="ECO:0000256" key="3">
    <source>
        <dbReference type="ARBA" id="ARBA00023002"/>
    </source>
</evidence>
<evidence type="ECO:0000313" key="8">
    <source>
        <dbReference type="Proteomes" id="UP000283474"/>
    </source>
</evidence>
<evidence type="ECO:0000256" key="5">
    <source>
        <dbReference type="SAM" id="Phobius"/>
    </source>
</evidence>
<dbReference type="GO" id="GO:0048038">
    <property type="term" value="F:quinone binding"/>
    <property type="evidence" value="ECO:0007669"/>
    <property type="project" value="InterPro"/>
</dbReference>
<dbReference type="KEGG" id="pus:CKA81_06690"/>
<evidence type="ECO:0000256" key="2">
    <source>
        <dbReference type="ARBA" id="ARBA00008156"/>
    </source>
</evidence>
<dbReference type="GO" id="GO:0016020">
    <property type="term" value="C:membrane"/>
    <property type="evidence" value="ECO:0007669"/>
    <property type="project" value="InterPro"/>
</dbReference>
<dbReference type="OrthoDB" id="9794322at2"/>
<dbReference type="Gene3D" id="2.140.10.10">
    <property type="entry name" value="Quinoprotein alcohol dehydrogenase-like superfamily"/>
    <property type="match status" value="2"/>
</dbReference>
<proteinExistence type="inferred from homology"/>
<keyword evidence="5" id="KW-0472">Membrane</keyword>
<dbReference type="CDD" id="cd10280">
    <property type="entry name" value="PQQ_mGDH"/>
    <property type="match status" value="1"/>
</dbReference>
<dbReference type="EMBL" id="CP022987">
    <property type="protein sequence ID" value="QAA93556.1"/>
    <property type="molecule type" value="Genomic_DNA"/>
</dbReference>
<dbReference type="InterPro" id="IPR017511">
    <property type="entry name" value="PQQ_mDH"/>
</dbReference>
<protein>
    <submittedName>
        <fullName evidence="7">Membrane-bound PQQ-dependent dehydrogenase, glucose/quinate/shikimate family</fullName>
    </submittedName>
</protein>
<dbReference type="InterPro" id="IPR002372">
    <property type="entry name" value="PQQ_rpt_dom"/>
</dbReference>
<name>A0A410GB84_9BURK</name>
<organism evidence="7 8">
    <name type="scientific">Pollutimonas thiosulfatoxidans</name>
    <dbReference type="NCBI Taxonomy" id="2028345"/>
    <lineage>
        <taxon>Bacteria</taxon>
        <taxon>Pseudomonadati</taxon>
        <taxon>Pseudomonadota</taxon>
        <taxon>Betaproteobacteria</taxon>
        <taxon>Burkholderiales</taxon>
        <taxon>Alcaligenaceae</taxon>
        <taxon>Pollutimonas</taxon>
    </lineage>
</organism>
<dbReference type="GO" id="GO:0008876">
    <property type="term" value="F:quinoprotein glucose dehydrogenase activity"/>
    <property type="evidence" value="ECO:0007669"/>
    <property type="project" value="TreeGrafter"/>
</dbReference>
<dbReference type="InterPro" id="IPR018391">
    <property type="entry name" value="PQQ_b-propeller_rpt"/>
</dbReference>
<evidence type="ECO:0000259" key="6">
    <source>
        <dbReference type="Pfam" id="PF01011"/>
    </source>
</evidence>
<dbReference type="AlphaFoldDB" id="A0A410GB84"/>
<feature type="domain" description="Pyrrolo-quinoline quinone repeat" evidence="6">
    <location>
        <begin position="180"/>
        <end position="290"/>
    </location>
</feature>
<feature type="transmembrane region" description="Helical" evidence="5">
    <location>
        <begin position="62"/>
        <end position="81"/>
    </location>
</feature>
<comment type="similarity">
    <text evidence="2">Belongs to the bacterial PQQ dehydrogenase family.</text>
</comment>
<dbReference type="Pfam" id="PF01011">
    <property type="entry name" value="PQQ"/>
    <property type="match status" value="2"/>
</dbReference>
<dbReference type="RefSeq" id="WP_128354601.1">
    <property type="nucleotide sequence ID" value="NZ_CP022987.1"/>
</dbReference>
<gene>
    <name evidence="7" type="ORF">CKA81_06690</name>
</gene>
<accession>A0A410GB84</accession>
<keyword evidence="3" id="KW-0560">Oxidoreductase</keyword>
<feature type="compositionally biased region" description="Low complexity" evidence="4">
    <location>
        <begin position="331"/>
        <end position="351"/>
    </location>
</feature>
<evidence type="ECO:0000256" key="4">
    <source>
        <dbReference type="SAM" id="MobiDB-lite"/>
    </source>
</evidence>
<feature type="transmembrane region" description="Helical" evidence="5">
    <location>
        <begin position="38"/>
        <end position="55"/>
    </location>
</feature>
<feature type="transmembrane region" description="Helical" evidence="5">
    <location>
        <begin position="9"/>
        <end position="32"/>
    </location>
</feature>
<dbReference type="InterPro" id="IPR011047">
    <property type="entry name" value="Quinoprotein_ADH-like_sf"/>
</dbReference>
<feature type="transmembrane region" description="Helical" evidence="5">
    <location>
        <begin position="132"/>
        <end position="152"/>
    </location>
</feature>
<reference evidence="7 8" key="1">
    <citation type="submission" date="2017-08" db="EMBL/GenBank/DDBJ databases">
        <authorList>
            <person name="Park S.-J."/>
            <person name="Kim H."/>
        </authorList>
    </citation>
    <scope>NUCLEOTIDE SEQUENCE [LARGE SCALE GENOMIC DNA]</scope>
    <source>
        <strain evidence="8">ye3</strain>
    </source>
</reference>
<comment type="cofactor">
    <cofactor evidence="1">
        <name>pyrroloquinoline quinone</name>
        <dbReference type="ChEBI" id="CHEBI:58442"/>
    </cofactor>
</comment>
<dbReference type="PANTHER" id="PTHR32303">
    <property type="entry name" value="QUINOPROTEIN ALCOHOL DEHYDROGENASE (CYTOCHROME C)"/>
    <property type="match status" value="1"/>
</dbReference>